<dbReference type="Gene3D" id="1.10.1530.10">
    <property type="match status" value="1"/>
</dbReference>
<sequence length="342" mass="36854">MIIRINPTEAHRISMRILEVRMGAPHHIAEATTSALIYASLRGVESHGIGLLSGYVDQWKKGRIMPDAEPRKLKETKTTILLDAQQTLGHYASLRAADNAVEKARNTGVGTAVIRNSNHNGAIGFYANRIAEKKMLGIVASACAPHVAPHGGTKGIHGTNPISYAIPRKTGNSIVFDFATGYSAAKTRKIANTTGHLPKGFMVNKDGRPTTDPKDIETGWILPTAGSIGYGLGILVDALTAGLADSSIGQEVPLVSNVKDPYCGTFSAIALSPDAFGGWEGFSSRIETLVDQIRNTPPQDPNHPVRLPGERGWEEQLNRIDKGIPVEEEELKNLRQLAFLDS</sequence>
<dbReference type="PANTHER" id="PTHR11091:SF0">
    <property type="entry name" value="MALATE DEHYDROGENASE"/>
    <property type="match status" value="1"/>
</dbReference>
<protein>
    <submittedName>
        <fullName evidence="3">Putative oxidoreductase YjmC</fullName>
        <ecNumber evidence="3">1.1.1.-</ecNumber>
    </submittedName>
</protein>
<name>A0A2Z4ACG6_9BACT</name>
<proteinExistence type="inferred from homology"/>
<dbReference type="InterPro" id="IPR036111">
    <property type="entry name" value="Mal/L-sulfo/L-lacto_DH-like_sf"/>
</dbReference>
<comment type="similarity">
    <text evidence="1">Belongs to the LDH2/MDH2 oxidoreductase family.</text>
</comment>
<evidence type="ECO:0000313" key="3">
    <source>
        <dbReference type="EMBL" id="AWT59793.1"/>
    </source>
</evidence>
<dbReference type="Pfam" id="PF02615">
    <property type="entry name" value="Ldh_2"/>
    <property type="match status" value="1"/>
</dbReference>
<dbReference type="Proteomes" id="UP000247465">
    <property type="component" value="Chromosome"/>
</dbReference>
<accession>A0A2Z4ACG6</accession>
<dbReference type="Gene3D" id="3.30.1370.60">
    <property type="entry name" value="Hypothetical oxidoreductase yiak, domain 2"/>
    <property type="match status" value="1"/>
</dbReference>
<evidence type="ECO:0000256" key="2">
    <source>
        <dbReference type="ARBA" id="ARBA00023002"/>
    </source>
</evidence>
<dbReference type="InterPro" id="IPR003767">
    <property type="entry name" value="Malate/L-lactate_DH-like"/>
</dbReference>
<evidence type="ECO:0000256" key="1">
    <source>
        <dbReference type="ARBA" id="ARBA00006056"/>
    </source>
</evidence>
<dbReference type="EMBL" id="CP029803">
    <property type="protein sequence ID" value="AWT59793.1"/>
    <property type="molecule type" value="Genomic_DNA"/>
</dbReference>
<dbReference type="EC" id="1.1.1.-" evidence="3"/>
<dbReference type="KEGG" id="mtar:DF168_00988"/>
<evidence type="ECO:0000313" key="4">
    <source>
        <dbReference type="Proteomes" id="UP000247465"/>
    </source>
</evidence>
<dbReference type="PANTHER" id="PTHR11091">
    <property type="entry name" value="OXIDOREDUCTASE-RELATED"/>
    <property type="match status" value="1"/>
</dbReference>
<dbReference type="InterPro" id="IPR043144">
    <property type="entry name" value="Mal/L-sulf/L-lact_DH-like_ah"/>
</dbReference>
<gene>
    <name evidence="3" type="primary">yjmC_2</name>
    <name evidence="3" type="ORF">DF168_00988</name>
</gene>
<organism evidence="3 4">
    <name type="scientific">Candidatus Moanibacter tarae</name>
    <dbReference type="NCBI Taxonomy" id="2200854"/>
    <lineage>
        <taxon>Bacteria</taxon>
        <taxon>Pseudomonadati</taxon>
        <taxon>Verrucomicrobiota</taxon>
        <taxon>Opitutia</taxon>
        <taxon>Puniceicoccales</taxon>
        <taxon>Puniceicoccales incertae sedis</taxon>
        <taxon>Candidatus Moanibacter</taxon>
    </lineage>
</organism>
<dbReference type="GO" id="GO:0016491">
    <property type="term" value="F:oxidoreductase activity"/>
    <property type="evidence" value="ECO:0007669"/>
    <property type="project" value="UniProtKB-KW"/>
</dbReference>
<dbReference type="AlphaFoldDB" id="A0A2Z4ACG6"/>
<keyword evidence="2 3" id="KW-0560">Oxidoreductase</keyword>
<reference evidence="3 4" key="1">
    <citation type="submission" date="2018-06" db="EMBL/GenBank/DDBJ databases">
        <title>Draft Genome Sequence of a Novel Marine Bacterium Related to the Verrucomicrobia.</title>
        <authorList>
            <person name="Vosseberg J."/>
            <person name="Martijn J."/>
            <person name="Ettema T.J.G."/>
        </authorList>
    </citation>
    <scope>NUCLEOTIDE SEQUENCE [LARGE SCALE GENOMIC DNA]</scope>
    <source>
        <strain evidence="3">TARA_B100001123</strain>
    </source>
</reference>
<dbReference type="SUPFAM" id="SSF89733">
    <property type="entry name" value="L-sulfolactate dehydrogenase-like"/>
    <property type="match status" value="1"/>
</dbReference>
<dbReference type="InterPro" id="IPR043143">
    <property type="entry name" value="Mal/L-sulf/L-lact_DH-like_NADP"/>
</dbReference>